<keyword evidence="1 3" id="KW-0863">Zinc-finger</keyword>
<name>A0A087TQ94_STEMI</name>
<dbReference type="InterPro" id="IPR013083">
    <property type="entry name" value="Znf_RING/FYVE/PHD"/>
</dbReference>
<dbReference type="CDD" id="cd16472">
    <property type="entry name" value="RING-H2_RNF38-like"/>
    <property type="match status" value="1"/>
</dbReference>
<gene>
    <name evidence="6" type="ORF">X975_14801</name>
</gene>
<reference evidence="6 7" key="1">
    <citation type="submission" date="2013-11" db="EMBL/GenBank/DDBJ databases">
        <title>Genome sequencing of Stegodyphus mimosarum.</title>
        <authorList>
            <person name="Bechsgaard J."/>
        </authorList>
    </citation>
    <scope>NUCLEOTIDE SEQUENCE [LARGE SCALE GENOMIC DNA]</scope>
</reference>
<dbReference type="GO" id="GO:0061630">
    <property type="term" value="F:ubiquitin protein ligase activity"/>
    <property type="evidence" value="ECO:0007669"/>
    <property type="project" value="TreeGrafter"/>
</dbReference>
<feature type="non-terminal residue" evidence="6">
    <location>
        <position position="811"/>
    </location>
</feature>
<dbReference type="EMBL" id="KK116278">
    <property type="protein sequence ID" value="KFM67283.1"/>
    <property type="molecule type" value="Genomic_DNA"/>
</dbReference>
<evidence type="ECO:0000256" key="2">
    <source>
        <dbReference type="ARBA" id="ARBA00022833"/>
    </source>
</evidence>
<evidence type="ECO:0000256" key="3">
    <source>
        <dbReference type="PROSITE-ProRule" id="PRU00175"/>
    </source>
</evidence>
<feature type="compositionally biased region" description="Basic and acidic residues" evidence="4">
    <location>
        <begin position="161"/>
        <end position="170"/>
    </location>
</feature>
<feature type="compositionally biased region" description="Low complexity" evidence="4">
    <location>
        <begin position="366"/>
        <end position="375"/>
    </location>
</feature>
<proteinExistence type="predicted"/>
<dbReference type="AlphaFoldDB" id="A0A087TQ94"/>
<dbReference type="Pfam" id="PF13639">
    <property type="entry name" value="zf-RING_2"/>
    <property type="match status" value="1"/>
</dbReference>
<protein>
    <submittedName>
        <fullName evidence="6">RING finger protein 38</fullName>
    </submittedName>
</protein>
<feature type="compositionally biased region" description="Basic and acidic residues" evidence="4">
    <location>
        <begin position="21"/>
        <end position="46"/>
    </location>
</feature>
<dbReference type="GO" id="GO:0016567">
    <property type="term" value="P:protein ubiquitination"/>
    <property type="evidence" value="ECO:0007669"/>
    <property type="project" value="TreeGrafter"/>
</dbReference>
<dbReference type="STRING" id="407821.A0A087TQ94"/>
<evidence type="ECO:0000313" key="7">
    <source>
        <dbReference type="Proteomes" id="UP000054359"/>
    </source>
</evidence>
<dbReference type="PANTHER" id="PTHR46171:SF3">
    <property type="entry name" value="GH10160P"/>
    <property type="match status" value="1"/>
</dbReference>
<feature type="region of interest" description="Disordered" evidence="4">
    <location>
        <begin position="261"/>
        <end position="285"/>
    </location>
</feature>
<evidence type="ECO:0000256" key="4">
    <source>
        <dbReference type="SAM" id="MobiDB-lite"/>
    </source>
</evidence>
<keyword evidence="2" id="KW-0862">Zinc</keyword>
<organism evidence="6 7">
    <name type="scientific">Stegodyphus mimosarum</name>
    <name type="common">African social velvet spider</name>
    <dbReference type="NCBI Taxonomy" id="407821"/>
    <lineage>
        <taxon>Eukaryota</taxon>
        <taxon>Metazoa</taxon>
        <taxon>Ecdysozoa</taxon>
        <taxon>Arthropoda</taxon>
        <taxon>Chelicerata</taxon>
        <taxon>Arachnida</taxon>
        <taxon>Araneae</taxon>
        <taxon>Araneomorphae</taxon>
        <taxon>Entelegynae</taxon>
        <taxon>Eresoidea</taxon>
        <taxon>Eresidae</taxon>
        <taxon>Stegodyphus</taxon>
    </lineage>
</organism>
<dbReference type="GO" id="GO:0008270">
    <property type="term" value="F:zinc ion binding"/>
    <property type="evidence" value="ECO:0007669"/>
    <property type="project" value="UniProtKB-KW"/>
</dbReference>
<dbReference type="OMA" id="SFIPYVM"/>
<feature type="region of interest" description="Disordered" evidence="4">
    <location>
        <begin position="161"/>
        <end position="191"/>
    </location>
</feature>
<dbReference type="Proteomes" id="UP000054359">
    <property type="component" value="Unassembled WGS sequence"/>
</dbReference>
<dbReference type="PROSITE" id="PS50089">
    <property type="entry name" value="ZF_RING_2"/>
    <property type="match status" value="1"/>
</dbReference>
<dbReference type="SUPFAM" id="SSF57850">
    <property type="entry name" value="RING/U-box"/>
    <property type="match status" value="1"/>
</dbReference>
<dbReference type="FunFam" id="3.30.40.10:FF:000388">
    <property type="entry name" value="Putative RING zinc finger domain superfamily protein"/>
    <property type="match status" value="1"/>
</dbReference>
<feature type="compositionally biased region" description="Basic residues" evidence="4">
    <location>
        <begin position="398"/>
        <end position="407"/>
    </location>
</feature>
<dbReference type="InterPro" id="IPR001841">
    <property type="entry name" value="Znf_RING"/>
</dbReference>
<evidence type="ECO:0000259" key="5">
    <source>
        <dbReference type="PROSITE" id="PS50089"/>
    </source>
</evidence>
<feature type="compositionally biased region" description="Polar residues" evidence="4">
    <location>
        <begin position="381"/>
        <end position="392"/>
    </location>
</feature>
<accession>A0A087TQ94</accession>
<evidence type="ECO:0000256" key="1">
    <source>
        <dbReference type="ARBA" id="ARBA00022771"/>
    </source>
</evidence>
<feature type="region of interest" description="Disordered" evidence="4">
    <location>
        <begin position="302"/>
        <end position="420"/>
    </location>
</feature>
<feature type="compositionally biased region" description="Polar residues" evidence="4">
    <location>
        <begin position="329"/>
        <end position="361"/>
    </location>
</feature>
<dbReference type="Gene3D" id="3.30.40.10">
    <property type="entry name" value="Zinc/RING finger domain, C3HC4 (zinc finger)"/>
    <property type="match status" value="1"/>
</dbReference>
<sequence length="811" mass="90831">MAAAFGGDSTDDEIGAKLQLAERLRINRGENSSSDRKLEQNSKDFKQYCNFRRKKRHSRNDRSSSSSSAEMAAASGSSRKHSNKKRQSERNTENIYTKRTCFGGRYLPTPLWCDEMKFNKCGYWPSKQAELRLCPDKTYEDNVNNQADSEDSDLETRIHNRRFQKPDHSPRTLKNNPCHSPSEPGMSRENPATISNSIQFIDSGSDDDSKITVQNGALKGGRQSPDLIYFNRKVLGRKIKKVLDSDNSDEDSWHIGYRSRPRVFSSSDSEDSKLTNGKKKPLDTIPTSAADQTFFCGDSRQNNKRYETLQPSKVSHFRGYGDESHKHPSASSSKYQNKGLSKKSLNTHSGCRSNVPSTSVSIDPYGPSSSSAGMSRRGRSCTNGIERSSCRSGSPHPKSLRSHRRISCNKGRSLSSTHSRKDKLNLAASYPDLFDAEDSSEVEFFTANSYSDTETSAETCDSIRVNESCKNPLNAIFNASISDSSSEDEISVVFSTTTARNNEQRRGIPRAIDRLHGRGTSRGQPTVVSLSPDPVEQVRQVEEDERIARILQAQFDAEMGPEFPSVHVNPRMGIHVSVDSDEEIIDPFGESENEESFIPYVMTPSRRGFRVGRLSSRPGTPNIDPFGESHNEESFIPYVMTPSRRGFRVGRLSSRPGTPNSNRRLETRARGRFRVDARQWRVASLLGFTPSTAPASFLFDNIEGDDYEAFLGLAELNGEAVSHGLHRAQINRLPTRRYISPNSAAAGFSTEVVHKRVDLNKECQVCLSDYETGDILRILPCFHEFHTPCIDPWLKINHTCPVCRVIVNLEN</sequence>
<feature type="domain" description="RING-type" evidence="5">
    <location>
        <begin position="763"/>
        <end position="804"/>
    </location>
</feature>
<keyword evidence="7" id="KW-1185">Reference proteome</keyword>
<dbReference type="SMART" id="SM00184">
    <property type="entry name" value="RING"/>
    <property type="match status" value="1"/>
</dbReference>
<feature type="region of interest" description="Disordered" evidence="4">
    <location>
        <begin position="21"/>
        <end position="92"/>
    </location>
</feature>
<keyword evidence="1 3" id="KW-0479">Metal-binding</keyword>
<feature type="compositionally biased region" description="Low complexity" evidence="4">
    <location>
        <begin position="63"/>
        <end position="77"/>
    </location>
</feature>
<dbReference type="PANTHER" id="PTHR46171">
    <property type="entry name" value="GH10160P"/>
    <property type="match status" value="1"/>
</dbReference>
<dbReference type="OrthoDB" id="1714475at2759"/>
<evidence type="ECO:0000313" key="6">
    <source>
        <dbReference type="EMBL" id="KFM67283.1"/>
    </source>
</evidence>